<evidence type="ECO:0000313" key="13">
    <source>
        <dbReference type="RefSeq" id="XP_012868455.1"/>
    </source>
</evidence>
<dbReference type="GO" id="GO:0005634">
    <property type="term" value="C:nucleus"/>
    <property type="evidence" value="ECO:0007669"/>
    <property type="project" value="TreeGrafter"/>
</dbReference>
<name>A0A1S3EX14_DIPOR</name>
<comment type="subcellular location">
    <subcellularLocation>
        <location evidence="3">Cytoplasm</location>
    </subcellularLocation>
    <subcellularLocation>
        <location evidence="2">Lysosome</location>
    </subcellularLocation>
    <subcellularLocation>
        <location evidence="1">Membrane</location>
    </subcellularLocation>
</comment>
<dbReference type="AlphaFoldDB" id="A0A1S3EX14"/>
<dbReference type="CTD" id="57707"/>
<dbReference type="PANTHER" id="PTHR23354:SF131">
    <property type="entry name" value="MTOR-ASSOCIATED PROTEIN MEAK7"/>
    <property type="match status" value="1"/>
</dbReference>
<dbReference type="PANTHER" id="PTHR23354">
    <property type="entry name" value="NUCLEOLAR PROTEIN 7/ESTROGEN RECEPTOR COACTIVATOR-RELATED"/>
    <property type="match status" value="1"/>
</dbReference>
<accession>A0A1S3EX14</accession>
<dbReference type="GO" id="GO:0016020">
    <property type="term" value="C:membrane"/>
    <property type="evidence" value="ECO:0007669"/>
    <property type="project" value="UniProtKB-SubCell"/>
</dbReference>
<dbReference type="GeneID" id="105983176"/>
<dbReference type="GO" id="GO:0005764">
    <property type="term" value="C:lysosome"/>
    <property type="evidence" value="ECO:0007669"/>
    <property type="project" value="UniProtKB-SubCell"/>
</dbReference>
<dbReference type="KEGG" id="dord:105983176"/>
<feature type="region of interest" description="Disordered" evidence="10">
    <location>
        <begin position="437"/>
        <end position="460"/>
    </location>
</feature>
<evidence type="ECO:0000256" key="6">
    <source>
        <dbReference type="ARBA" id="ARBA00023228"/>
    </source>
</evidence>
<evidence type="ECO:0000259" key="11">
    <source>
        <dbReference type="PROSITE" id="PS51886"/>
    </source>
</evidence>
<dbReference type="FunCoup" id="A0A1S3EX14">
    <property type="interactions" value="2991"/>
</dbReference>
<dbReference type="STRING" id="10020.ENSDORP00000018221"/>
<evidence type="ECO:0000256" key="3">
    <source>
        <dbReference type="ARBA" id="ARBA00004496"/>
    </source>
</evidence>
<dbReference type="SMART" id="SM00584">
    <property type="entry name" value="TLDc"/>
    <property type="match status" value="1"/>
</dbReference>
<dbReference type="GO" id="GO:1900408">
    <property type="term" value="P:negative regulation of cellular response to oxidative stress"/>
    <property type="evidence" value="ECO:0007669"/>
    <property type="project" value="UniProtKB-ARBA"/>
</dbReference>
<evidence type="ECO:0000256" key="5">
    <source>
        <dbReference type="ARBA" id="ARBA00023136"/>
    </source>
</evidence>
<dbReference type="GO" id="GO:0031929">
    <property type="term" value="P:TOR signaling"/>
    <property type="evidence" value="ECO:0007669"/>
    <property type="project" value="TreeGrafter"/>
</dbReference>
<keyword evidence="12" id="KW-1185">Reference proteome</keyword>
<evidence type="ECO:0000256" key="9">
    <source>
        <dbReference type="ARBA" id="ARBA00042134"/>
    </source>
</evidence>
<dbReference type="InParanoid" id="A0A1S3EX14"/>
<sequence length="460" mass="50726">MGNNKSLSGPKFHSRFLPEEQAELDRLFAALSPGTGSTGALSRSFSLQELKSYVGEALPPEMVTRLFDGMRRVDLTGKTRGPSESVSQEQFTATMSYLLKGNAEEKSLVILKMITATEGPVRAGEVQKFTEGLVGAVEHVLVHRQELRGWTRRRFQGPLAGVGGLAAQLLSEMKLQGGQKFPEPQWLDCDCDRAVIEDWVFRAPLVGVFLSVVIHRGFLLLSPSLQPAPLLPERHVGLGGEVESLLDVLSAVYLGAQLRGEQRQRWRLLFSSRLHGQSFAQLCGRITHQGPCLALLQDRDGHVFGGFASCSWEVKPQFQGDSKCFLFSIAPRMAVYTHTGYNDHFMYLNHGQQTMPNGLGMGGQHGYFGLWIDSDFGKGHSKARPACTTYGSPQLSAKEDFLFEAMEVWAVEEPSELQRVKKSVLDVDPEARILLEASGRTRHSEGLSEAPDYCSDDPGS</sequence>
<keyword evidence="6" id="KW-0458">Lysosome</keyword>
<evidence type="ECO:0000256" key="1">
    <source>
        <dbReference type="ARBA" id="ARBA00004370"/>
    </source>
</evidence>
<reference evidence="13" key="1">
    <citation type="submission" date="2025-08" db="UniProtKB">
        <authorList>
            <consortium name="RefSeq"/>
        </authorList>
    </citation>
    <scope>IDENTIFICATION</scope>
    <source>
        <tissue evidence="13">Kidney</tissue>
    </source>
</reference>
<evidence type="ECO:0000256" key="2">
    <source>
        <dbReference type="ARBA" id="ARBA00004371"/>
    </source>
</evidence>
<keyword evidence="5" id="KW-0472">Membrane</keyword>
<evidence type="ECO:0000313" key="12">
    <source>
        <dbReference type="Proteomes" id="UP000081671"/>
    </source>
</evidence>
<dbReference type="Proteomes" id="UP000081671">
    <property type="component" value="Unplaced"/>
</dbReference>
<proteinExistence type="predicted"/>
<dbReference type="OrthoDB" id="289228at2759"/>
<dbReference type="RefSeq" id="XP_012868455.1">
    <property type="nucleotide sequence ID" value="XM_013013001.1"/>
</dbReference>
<protein>
    <recommendedName>
        <fullName evidence="7">MTOR-associated protein MEAK7</fullName>
    </recommendedName>
    <alternativeName>
        <fullName evidence="9">TBC/LysM-associated domain-containing protein 1</fullName>
    </alternativeName>
    <alternativeName>
        <fullName evidence="8">TLD domain-containing protein 1</fullName>
    </alternativeName>
</protein>
<gene>
    <name evidence="13" type="primary">Tldc1</name>
</gene>
<dbReference type="InterPro" id="IPR006571">
    <property type="entry name" value="TLDc_dom"/>
</dbReference>
<feature type="domain" description="TLDc" evidence="11">
    <location>
        <begin position="244"/>
        <end position="412"/>
    </location>
</feature>
<evidence type="ECO:0000256" key="8">
    <source>
        <dbReference type="ARBA" id="ARBA00041780"/>
    </source>
</evidence>
<evidence type="ECO:0000256" key="10">
    <source>
        <dbReference type="SAM" id="MobiDB-lite"/>
    </source>
</evidence>
<evidence type="ECO:0000256" key="4">
    <source>
        <dbReference type="ARBA" id="ARBA00022490"/>
    </source>
</evidence>
<evidence type="ECO:0000256" key="7">
    <source>
        <dbReference type="ARBA" id="ARBA00039594"/>
    </source>
</evidence>
<keyword evidence="4" id="KW-0963">Cytoplasm</keyword>
<dbReference type="PROSITE" id="PS51886">
    <property type="entry name" value="TLDC"/>
    <property type="match status" value="1"/>
</dbReference>
<organism evidence="12 13">
    <name type="scientific">Dipodomys ordii</name>
    <name type="common">Ord's kangaroo rat</name>
    <dbReference type="NCBI Taxonomy" id="10020"/>
    <lineage>
        <taxon>Eukaryota</taxon>
        <taxon>Metazoa</taxon>
        <taxon>Chordata</taxon>
        <taxon>Craniata</taxon>
        <taxon>Vertebrata</taxon>
        <taxon>Euteleostomi</taxon>
        <taxon>Mammalia</taxon>
        <taxon>Eutheria</taxon>
        <taxon>Euarchontoglires</taxon>
        <taxon>Glires</taxon>
        <taxon>Rodentia</taxon>
        <taxon>Castorimorpha</taxon>
        <taxon>Heteromyidae</taxon>
        <taxon>Dipodomyinae</taxon>
        <taxon>Dipodomys</taxon>
    </lineage>
</organism>
<dbReference type="GO" id="GO:0006979">
    <property type="term" value="P:response to oxidative stress"/>
    <property type="evidence" value="ECO:0007669"/>
    <property type="project" value="TreeGrafter"/>
</dbReference>
<dbReference type="Pfam" id="PF07534">
    <property type="entry name" value="TLD"/>
    <property type="match status" value="1"/>
</dbReference>